<dbReference type="AlphaFoldDB" id="A0A7Y7XLF7"/>
<accession>A0A7Y7XLF7</accession>
<reference evidence="1 2" key="1">
    <citation type="submission" date="2020-04" db="EMBL/GenBank/DDBJ databases">
        <title>Molecular characterization of pseudomonads from Agaricus bisporus reveal novel blotch 2 pathogens in Western Europe.</title>
        <authorList>
            <person name="Taparia T."/>
            <person name="Krijger M."/>
            <person name="Haynes E."/>
            <person name="Elpinstone J.G."/>
            <person name="Noble R."/>
            <person name="Van Der Wolf J."/>
        </authorList>
    </citation>
    <scope>NUCLEOTIDE SEQUENCE [LARGE SCALE GENOMIC DNA]</scope>
    <source>
        <strain evidence="1 2">H7001</strain>
    </source>
</reference>
<dbReference type="Proteomes" id="UP000539985">
    <property type="component" value="Unassembled WGS sequence"/>
</dbReference>
<sequence length="369" mass="39877">AAAAGIPVTIEPYPKMFEGDRIKLSWGGEFVWRTVEDFEVGTPIVIIVDEATILAADDTDTNGLVVAFILYDVVDNASTWSAGVRVVVDTGSSRLIGPLIKEAVNMVLDMDRLGEADLTFQVFTFGGEFAVGDQIEMRLSGLTASGERVDKTYPPEVITNAAGITEFTRPSTEVRALAGGIHATFFYRLIKADGSDDLFSKTFSPKVIGRSTILAAPIAYDEIAGTLDPDLPNTRVDIPWDDGMAQGNVIMLVWEGTTANGIPYAPDLPLHPITDNEVGKTIPISVDGVHLKAIEDGTLELYYWLLDNEINRAAIRHESLHAGPFRIGPFVAELPAPVVQYESGGVLDPDDVPLTGTQLTVLQYTGQIE</sequence>
<dbReference type="GO" id="GO:0006508">
    <property type="term" value="P:proteolysis"/>
    <property type="evidence" value="ECO:0007669"/>
    <property type="project" value="InterPro"/>
</dbReference>
<name>A0A7Y7XLF7_9PSED</name>
<comment type="caution">
    <text evidence="1">The sequence shown here is derived from an EMBL/GenBank/DDBJ whole genome shotgun (WGS) entry which is preliminary data.</text>
</comment>
<dbReference type="PROSITE" id="PS00141">
    <property type="entry name" value="ASP_PROTEASE"/>
    <property type="match status" value="1"/>
</dbReference>
<dbReference type="InterPro" id="IPR001969">
    <property type="entry name" value="Aspartic_peptidase_AS"/>
</dbReference>
<organism evidence="1 2">
    <name type="scientific">Pseudomonas gingeri</name>
    <dbReference type="NCBI Taxonomy" id="117681"/>
    <lineage>
        <taxon>Bacteria</taxon>
        <taxon>Pseudomonadati</taxon>
        <taxon>Pseudomonadota</taxon>
        <taxon>Gammaproteobacteria</taxon>
        <taxon>Pseudomonadales</taxon>
        <taxon>Pseudomonadaceae</taxon>
        <taxon>Pseudomonas</taxon>
    </lineage>
</organism>
<feature type="non-terminal residue" evidence="1">
    <location>
        <position position="369"/>
    </location>
</feature>
<protein>
    <submittedName>
        <fullName evidence="1">Uncharacterized protein</fullName>
    </submittedName>
</protein>
<gene>
    <name evidence="1" type="ORF">HX882_34405</name>
</gene>
<proteinExistence type="predicted"/>
<dbReference type="GO" id="GO:0004190">
    <property type="term" value="F:aspartic-type endopeptidase activity"/>
    <property type="evidence" value="ECO:0007669"/>
    <property type="project" value="InterPro"/>
</dbReference>
<feature type="non-terminal residue" evidence="1">
    <location>
        <position position="1"/>
    </location>
</feature>
<evidence type="ECO:0000313" key="2">
    <source>
        <dbReference type="Proteomes" id="UP000539985"/>
    </source>
</evidence>
<evidence type="ECO:0000313" key="1">
    <source>
        <dbReference type="EMBL" id="NWC00963.1"/>
    </source>
</evidence>
<dbReference type="EMBL" id="JACAQB010000059">
    <property type="protein sequence ID" value="NWC00963.1"/>
    <property type="molecule type" value="Genomic_DNA"/>
</dbReference>